<accession>A0A376AC35</accession>
<keyword evidence="1" id="KW-0059">Arsenical resistance</keyword>
<dbReference type="PANTHER" id="PTHR43428:SF1">
    <property type="entry name" value="ARSENATE REDUCTASE"/>
    <property type="match status" value="1"/>
</dbReference>
<evidence type="ECO:0000313" key="4">
    <source>
        <dbReference type="Proteomes" id="UP000254764"/>
    </source>
</evidence>
<gene>
    <name evidence="3" type="ORF">RHIZ70_1127</name>
</gene>
<proteinExistence type="predicted"/>
<dbReference type="GO" id="GO:0046685">
    <property type="term" value="P:response to arsenic-containing substance"/>
    <property type="evidence" value="ECO:0007669"/>
    <property type="project" value="UniProtKB-KW"/>
</dbReference>
<dbReference type="AlphaFoldDB" id="A0A376AC35"/>
<dbReference type="EMBL" id="UEYP01000001">
    <property type="protein sequence ID" value="SSC65419.1"/>
    <property type="molecule type" value="Genomic_DNA"/>
</dbReference>
<evidence type="ECO:0000313" key="3">
    <source>
        <dbReference type="EMBL" id="SSC65419.1"/>
    </source>
</evidence>
<evidence type="ECO:0000259" key="2">
    <source>
        <dbReference type="SMART" id="SM00226"/>
    </source>
</evidence>
<name>A0A376AC35_9HYPH</name>
<organism evidence="3 4">
    <name type="scientific">Ciceribacter selenitireducens ATCC BAA-1503</name>
    <dbReference type="NCBI Taxonomy" id="1336235"/>
    <lineage>
        <taxon>Bacteria</taxon>
        <taxon>Pseudomonadati</taxon>
        <taxon>Pseudomonadota</taxon>
        <taxon>Alphaproteobacteria</taxon>
        <taxon>Hyphomicrobiales</taxon>
        <taxon>Rhizobiaceae</taxon>
        <taxon>Ciceribacter</taxon>
    </lineage>
</organism>
<dbReference type="STRING" id="1336235.GCA_000518785_01793"/>
<dbReference type="Proteomes" id="UP000254764">
    <property type="component" value="Unassembled WGS sequence"/>
</dbReference>
<reference evidence="4" key="1">
    <citation type="submission" date="2018-07" db="EMBL/GenBank/DDBJ databases">
        <authorList>
            <person name="Peiro R."/>
            <person name="Begona"/>
            <person name="Cbmso G."/>
            <person name="Lopez M."/>
            <person name="Gonzalez S."/>
        </authorList>
    </citation>
    <scope>NUCLEOTIDE SEQUENCE [LARGE SCALE GENOMIC DNA]</scope>
</reference>
<keyword evidence="4" id="KW-1185">Reference proteome</keyword>
<dbReference type="InterPro" id="IPR023485">
    <property type="entry name" value="Ptyr_pPase"/>
</dbReference>
<feature type="domain" description="Phosphotyrosine protein phosphatase I" evidence="2">
    <location>
        <begin position="15"/>
        <end position="150"/>
    </location>
</feature>
<dbReference type="Gene3D" id="3.40.50.2300">
    <property type="match status" value="1"/>
</dbReference>
<dbReference type="Pfam" id="PF01451">
    <property type="entry name" value="LMWPc"/>
    <property type="match status" value="1"/>
</dbReference>
<dbReference type="RefSeq" id="WP_181903914.1">
    <property type="nucleotide sequence ID" value="NZ_UEYP01000001.1"/>
</dbReference>
<dbReference type="SUPFAM" id="SSF52788">
    <property type="entry name" value="Phosphotyrosine protein phosphatases I"/>
    <property type="match status" value="1"/>
</dbReference>
<dbReference type="InterPro" id="IPR036196">
    <property type="entry name" value="Ptyr_pPase_sf"/>
</dbReference>
<dbReference type="SMART" id="SM00226">
    <property type="entry name" value="LMWPc"/>
    <property type="match status" value="1"/>
</dbReference>
<sequence length="159" mass="17455">MVTDAEPDTHGRLPGAILFVCGMNAIRSPMAEAIARTILPAGTYLASAGVRPGERDPFVDAVLDEIGLTLGRRQPQTLDELEDDYFDMVVTLAPEAHHAALELTRSSAVEVVYWPMPDPTVATGTREQILGAYREVRDRLKRLIEERLASRESPSQADV</sequence>
<protein>
    <recommendedName>
        <fullName evidence="2">Phosphotyrosine protein phosphatase I domain-containing protein</fullName>
    </recommendedName>
</protein>
<evidence type="ECO:0000256" key="1">
    <source>
        <dbReference type="ARBA" id="ARBA00022849"/>
    </source>
</evidence>
<dbReference type="PANTHER" id="PTHR43428">
    <property type="entry name" value="ARSENATE REDUCTASE"/>
    <property type="match status" value="1"/>
</dbReference>